<accession>A0A448WII6</accession>
<comment type="caution">
    <text evidence="1">The sequence shown here is derived from an EMBL/GenBank/DDBJ whole genome shotgun (WGS) entry which is preliminary data.</text>
</comment>
<organism evidence="1 2">
    <name type="scientific">Protopolystoma xenopodis</name>
    <dbReference type="NCBI Taxonomy" id="117903"/>
    <lineage>
        <taxon>Eukaryota</taxon>
        <taxon>Metazoa</taxon>
        <taxon>Spiralia</taxon>
        <taxon>Lophotrochozoa</taxon>
        <taxon>Platyhelminthes</taxon>
        <taxon>Monogenea</taxon>
        <taxon>Polyopisthocotylea</taxon>
        <taxon>Polystomatidea</taxon>
        <taxon>Polystomatidae</taxon>
        <taxon>Protopolystoma</taxon>
    </lineage>
</organism>
<evidence type="ECO:0000313" key="2">
    <source>
        <dbReference type="Proteomes" id="UP000784294"/>
    </source>
</evidence>
<protein>
    <submittedName>
        <fullName evidence="1">Uncharacterized protein</fullName>
    </submittedName>
</protein>
<sequence length="115" mass="12197">MDGPSPVFCTGSIASKTIAINTSACEGLDSTVRQTIYSSDSLSTSPRPVLDLSRQVHLSANRLVSLGIATISPAALTPFNIYLLPLANFCLAQNRNPASVGLKYGRVEVCRNSAR</sequence>
<name>A0A448WII6_9PLAT</name>
<proteinExistence type="predicted"/>
<dbReference type="Proteomes" id="UP000784294">
    <property type="component" value="Unassembled WGS sequence"/>
</dbReference>
<dbReference type="AlphaFoldDB" id="A0A448WII6"/>
<reference evidence="1" key="1">
    <citation type="submission" date="2018-11" db="EMBL/GenBank/DDBJ databases">
        <authorList>
            <consortium name="Pathogen Informatics"/>
        </authorList>
    </citation>
    <scope>NUCLEOTIDE SEQUENCE</scope>
</reference>
<evidence type="ECO:0000313" key="1">
    <source>
        <dbReference type="EMBL" id="VEL12538.1"/>
    </source>
</evidence>
<dbReference type="EMBL" id="CAAALY010015039">
    <property type="protein sequence ID" value="VEL12538.1"/>
    <property type="molecule type" value="Genomic_DNA"/>
</dbReference>
<gene>
    <name evidence="1" type="ORF">PXEA_LOCUS5978</name>
</gene>
<keyword evidence="2" id="KW-1185">Reference proteome</keyword>